<name>A0ACA9LLS9_9GLOM</name>
<evidence type="ECO:0000313" key="2">
    <source>
        <dbReference type="Proteomes" id="UP000789525"/>
    </source>
</evidence>
<reference evidence="1" key="1">
    <citation type="submission" date="2021-06" db="EMBL/GenBank/DDBJ databases">
        <authorList>
            <person name="Kallberg Y."/>
            <person name="Tangrot J."/>
            <person name="Rosling A."/>
        </authorList>
    </citation>
    <scope>NUCLEOTIDE SEQUENCE</scope>
    <source>
        <strain evidence="1">CL356</strain>
    </source>
</reference>
<sequence length="85" mass="9244">TGTTSKLEYPASDLIAADPSVLMLRKLYVGSVAATSLCITAKAVRKCFREGVLPDHGTVCNIEDSMFLDQPRTLVTVLKEEESKL</sequence>
<proteinExistence type="predicted"/>
<feature type="non-terminal residue" evidence="1">
    <location>
        <position position="1"/>
    </location>
</feature>
<accession>A0ACA9LLS9</accession>
<comment type="caution">
    <text evidence="1">The sequence shown here is derived from an EMBL/GenBank/DDBJ whole genome shotgun (WGS) entry which is preliminary data.</text>
</comment>
<keyword evidence="2" id="KW-1185">Reference proteome</keyword>
<dbReference type="EMBL" id="CAJVPT010007172">
    <property type="protein sequence ID" value="CAG8538389.1"/>
    <property type="molecule type" value="Genomic_DNA"/>
</dbReference>
<dbReference type="Proteomes" id="UP000789525">
    <property type="component" value="Unassembled WGS sequence"/>
</dbReference>
<protein>
    <submittedName>
        <fullName evidence="1">11351_t:CDS:1</fullName>
    </submittedName>
</protein>
<gene>
    <name evidence="1" type="ORF">ACOLOM_LOCUS4370</name>
</gene>
<organism evidence="1 2">
    <name type="scientific">Acaulospora colombiana</name>
    <dbReference type="NCBI Taxonomy" id="27376"/>
    <lineage>
        <taxon>Eukaryota</taxon>
        <taxon>Fungi</taxon>
        <taxon>Fungi incertae sedis</taxon>
        <taxon>Mucoromycota</taxon>
        <taxon>Glomeromycotina</taxon>
        <taxon>Glomeromycetes</taxon>
        <taxon>Diversisporales</taxon>
        <taxon>Acaulosporaceae</taxon>
        <taxon>Acaulospora</taxon>
    </lineage>
</organism>
<evidence type="ECO:0000313" key="1">
    <source>
        <dbReference type="EMBL" id="CAG8538389.1"/>
    </source>
</evidence>